<dbReference type="InterPro" id="IPR023828">
    <property type="entry name" value="Peptidase_S8_Ser-AS"/>
</dbReference>
<dbReference type="InterPro" id="IPR015500">
    <property type="entry name" value="Peptidase_S8_subtilisin-rel"/>
</dbReference>
<dbReference type="Gene3D" id="3.30.70.80">
    <property type="entry name" value="Peptidase S8 propeptide/proteinase inhibitor I9"/>
    <property type="match status" value="1"/>
</dbReference>
<comment type="caution">
    <text evidence="11">The sequence shown here is derived from an EMBL/GenBank/DDBJ whole genome shotgun (WGS) entry which is preliminary data.</text>
</comment>
<name>A0A553JRJ0_SHEHA</name>
<evidence type="ECO:0000256" key="1">
    <source>
        <dbReference type="ARBA" id="ARBA00011073"/>
    </source>
</evidence>
<evidence type="ECO:0000256" key="3">
    <source>
        <dbReference type="ARBA" id="ARBA00022801"/>
    </source>
</evidence>
<dbReference type="SUPFAM" id="SSF52743">
    <property type="entry name" value="Subtilisin-like"/>
    <property type="match status" value="1"/>
</dbReference>
<dbReference type="InterPro" id="IPR034193">
    <property type="entry name" value="PCSK9_ProteinaseK-like"/>
</dbReference>
<dbReference type="CDD" id="cd04077">
    <property type="entry name" value="Peptidases_S8_PCSK9_ProteinaseK_like"/>
    <property type="match status" value="1"/>
</dbReference>
<dbReference type="PANTHER" id="PTHR43806:SF11">
    <property type="entry name" value="CEREVISIN-RELATED"/>
    <property type="match status" value="1"/>
</dbReference>
<keyword evidence="4 5" id="KW-0720">Serine protease</keyword>
<keyword evidence="12" id="KW-1185">Reference proteome</keyword>
<dbReference type="EMBL" id="VKGK01000006">
    <property type="protein sequence ID" value="TRY15069.1"/>
    <property type="molecule type" value="Genomic_DNA"/>
</dbReference>
<evidence type="ECO:0000313" key="12">
    <source>
        <dbReference type="Proteomes" id="UP000318126"/>
    </source>
</evidence>
<dbReference type="PROSITE" id="PS00137">
    <property type="entry name" value="SUBTILASE_HIS"/>
    <property type="match status" value="1"/>
</dbReference>
<feature type="chain" id="PRO_5021707426" evidence="7">
    <location>
        <begin position="23"/>
        <end position="516"/>
    </location>
</feature>
<feature type="active site" description="Charge relay system" evidence="5">
    <location>
        <position position="164"/>
    </location>
</feature>
<feature type="active site" description="Charge relay system" evidence="5">
    <location>
        <position position="196"/>
    </location>
</feature>
<feature type="domain" description="Peptidase C-terminal archaeal/bacterial" evidence="9">
    <location>
        <begin position="433"/>
        <end position="501"/>
    </location>
</feature>
<dbReference type="InterPro" id="IPR037045">
    <property type="entry name" value="S8pro/Inhibitor_I9_sf"/>
</dbReference>
<evidence type="ECO:0000256" key="4">
    <source>
        <dbReference type="ARBA" id="ARBA00022825"/>
    </source>
</evidence>
<keyword evidence="2 5" id="KW-0645">Protease</keyword>
<dbReference type="InterPro" id="IPR010259">
    <property type="entry name" value="S8pro/Inhibitor_I9"/>
</dbReference>
<reference evidence="12" key="1">
    <citation type="submission" date="2019-07" db="EMBL/GenBank/DDBJ databases">
        <title>Shewanella sp. YLB-08 draft genomic sequence.</title>
        <authorList>
            <person name="Yu L."/>
        </authorList>
    </citation>
    <scope>NUCLEOTIDE SEQUENCE [LARGE SCALE GENOMIC DNA]</scope>
    <source>
        <strain evidence="12">JCM 20706</strain>
    </source>
</reference>
<dbReference type="SUPFAM" id="SSF54897">
    <property type="entry name" value="Protease propeptides/inhibitors"/>
    <property type="match status" value="1"/>
</dbReference>
<dbReference type="PROSITE" id="PS00136">
    <property type="entry name" value="SUBTILASE_ASP"/>
    <property type="match status" value="1"/>
</dbReference>
<dbReference type="InterPro" id="IPR007280">
    <property type="entry name" value="Peptidase_C_arc/bac"/>
</dbReference>
<dbReference type="PROSITE" id="PS00138">
    <property type="entry name" value="SUBTILASE_SER"/>
    <property type="match status" value="1"/>
</dbReference>
<dbReference type="Gene3D" id="3.40.50.200">
    <property type="entry name" value="Peptidase S8/S53 domain"/>
    <property type="match status" value="1"/>
</dbReference>
<evidence type="ECO:0000259" key="9">
    <source>
        <dbReference type="Pfam" id="PF04151"/>
    </source>
</evidence>
<dbReference type="Pfam" id="PF04151">
    <property type="entry name" value="PPC"/>
    <property type="match status" value="1"/>
</dbReference>
<dbReference type="Gene3D" id="2.60.120.380">
    <property type="match status" value="1"/>
</dbReference>
<evidence type="ECO:0000259" key="8">
    <source>
        <dbReference type="Pfam" id="PF00082"/>
    </source>
</evidence>
<accession>A0A553JRJ0</accession>
<evidence type="ECO:0000259" key="10">
    <source>
        <dbReference type="Pfam" id="PF05922"/>
    </source>
</evidence>
<evidence type="ECO:0000256" key="7">
    <source>
        <dbReference type="SAM" id="SignalP"/>
    </source>
</evidence>
<dbReference type="OrthoDB" id="9790784at2"/>
<dbReference type="FunFam" id="3.40.50.200:FF:000014">
    <property type="entry name" value="Proteinase K"/>
    <property type="match status" value="1"/>
</dbReference>
<gene>
    <name evidence="11" type="ORF">FN961_07105</name>
</gene>
<dbReference type="GO" id="GO:0005615">
    <property type="term" value="C:extracellular space"/>
    <property type="evidence" value="ECO:0007669"/>
    <property type="project" value="TreeGrafter"/>
</dbReference>
<evidence type="ECO:0000313" key="11">
    <source>
        <dbReference type="EMBL" id="TRY15069.1"/>
    </source>
</evidence>
<feature type="domain" description="Inhibitor I9" evidence="10">
    <location>
        <begin position="40"/>
        <end position="117"/>
    </location>
</feature>
<evidence type="ECO:0000256" key="6">
    <source>
        <dbReference type="RuleBase" id="RU003355"/>
    </source>
</evidence>
<dbReference type="PRINTS" id="PR00723">
    <property type="entry name" value="SUBTILISIN"/>
</dbReference>
<evidence type="ECO:0000256" key="5">
    <source>
        <dbReference type="PROSITE-ProRule" id="PRU01240"/>
    </source>
</evidence>
<dbReference type="InterPro" id="IPR023827">
    <property type="entry name" value="Peptidase_S8_Asp-AS"/>
</dbReference>
<proteinExistence type="inferred from homology"/>
<dbReference type="InterPro" id="IPR050131">
    <property type="entry name" value="Peptidase_S8_subtilisin-like"/>
</dbReference>
<evidence type="ECO:0000256" key="2">
    <source>
        <dbReference type="ARBA" id="ARBA00022670"/>
    </source>
</evidence>
<feature type="active site" description="Charge relay system" evidence="5">
    <location>
        <position position="346"/>
    </location>
</feature>
<dbReference type="RefSeq" id="WP_143563856.1">
    <property type="nucleotide sequence ID" value="NZ_BMPL01000005.1"/>
</dbReference>
<protein>
    <submittedName>
        <fullName evidence="11">S8 family peptidase</fullName>
    </submittedName>
</protein>
<dbReference type="Pfam" id="PF00082">
    <property type="entry name" value="Peptidase_S8"/>
    <property type="match status" value="1"/>
</dbReference>
<keyword evidence="7" id="KW-0732">Signal</keyword>
<dbReference type="Proteomes" id="UP000318126">
    <property type="component" value="Unassembled WGS sequence"/>
</dbReference>
<dbReference type="Pfam" id="PF05922">
    <property type="entry name" value="Inhibitor_I9"/>
    <property type="match status" value="1"/>
</dbReference>
<feature type="domain" description="Peptidase S8/S53" evidence="8">
    <location>
        <begin position="155"/>
        <end position="381"/>
    </location>
</feature>
<dbReference type="GO" id="GO:0004252">
    <property type="term" value="F:serine-type endopeptidase activity"/>
    <property type="evidence" value="ECO:0007669"/>
    <property type="project" value="UniProtKB-UniRule"/>
</dbReference>
<comment type="similarity">
    <text evidence="1 5 6">Belongs to the peptidase S8 family.</text>
</comment>
<feature type="signal peptide" evidence="7">
    <location>
        <begin position="1"/>
        <end position="22"/>
    </location>
</feature>
<dbReference type="InterPro" id="IPR036852">
    <property type="entry name" value="Peptidase_S8/S53_dom_sf"/>
</dbReference>
<keyword evidence="3 5" id="KW-0378">Hydrolase</keyword>
<dbReference type="PANTHER" id="PTHR43806">
    <property type="entry name" value="PEPTIDASE S8"/>
    <property type="match status" value="1"/>
</dbReference>
<sequence length="516" mass="52934">MQKKLLVSLAVTAALSASSIQATEQATLVAVDKSRVIQDSYIVVFKTPSILDLSNPMSIADFAKSQANTIATKFGINIKKDFGSVLNGVLVNATPEQLKDLLNDPSVDFIEQDQIMSVSPQIGASAVQAGATWGLDRLDQRALPLSGDYNYNYDGSGVTAYVVDTGVSAHSDFGGRQSHGWDFVDNDADATDCHGHGTHVAGTIGGAAYGVAKNANIVGIRVLDCQGSGTNSGVIAGVDWITQNATGPSVANMSLGGGASQALDNAVSNAVAAGITFVVAAGNDNQDACNYSPAREASAINVGSTDDNDSRSSFSNFGTCLDIFAPGRNITSTWINGGINTISGTSMASPHVAGVAAVYLSEDGTRTPTQIETLLSDRSTKDVVTSPGPLSVNKLAYSLTDNGGPGGEPVCGDVCMENGVAKTDLSAGFFGATHNYQIDVPAGKTLTITVNGSSSSAIAYANAGSTPTSSVYDCKTSSSGNPKTCTVTNTQAATYHVQLTSSWFGSYSGASLTASF</sequence>
<dbReference type="GO" id="GO:0006508">
    <property type="term" value="P:proteolysis"/>
    <property type="evidence" value="ECO:0007669"/>
    <property type="project" value="UniProtKB-KW"/>
</dbReference>
<dbReference type="InterPro" id="IPR000209">
    <property type="entry name" value="Peptidase_S8/S53_dom"/>
</dbReference>
<organism evidence="11 12">
    <name type="scientific">Shewanella hanedai</name>
    <name type="common">Alteromonas hanedai</name>
    <dbReference type="NCBI Taxonomy" id="25"/>
    <lineage>
        <taxon>Bacteria</taxon>
        <taxon>Pseudomonadati</taxon>
        <taxon>Pseudomonadota</taxon>
        <taxon>Gammaproteobacteria</taxon>
        <taxon>Alteromonadales</taxon>
        <taxon>Shewanellaceae</taxon>
        <taxon>Shewanella</taxon>
    </lineage>
</organism>
<dbReference type="PROSITE" id="PS51892">
    <property type="entry name" value="SUBTILASE"/>
    <property type="match status" value="1"/>
</dbReference>
<dbReference type="AlphaFoldDB" id="A0A553JRJ0"/>
<dbReference type="InterPro" id="IPR022398">
    <property type="entry name" value="Peptidase_S8_His-AS"/>
</dbReference>